<dbReference type="Proteomes" id="UP000185713">
    <property type="component" value="Unassembled WGS sequence"/>
</dbReference>
<comment type="caution">
    <text evidence="1">The sequence shown here is derived from an EMBL/GenBank/DDBJ whole genome shotgun (WGS) entry which is preliminary data.</text>
</comment>
<name>A0A1L9C326_9EURY</name>
<gene>
    <name evidence="1" type="ORF">MPF_1666</name>
</gene>
<reference evidence="1 2" key="1">
    <citation type="submission" date="2014-12" db="EMBL/GenBank/DDBJ databases">
        <title>The genome sequence of Methanohalophilus portucalensis strain FDF1.</title>
        <authorList>
            <person name="Lai M.-C."/>
            <person name="Lai S.-J."/>
        </authorList>
    </citation>
    <scope>NUCLEOTIDE SEQUENCE [LARGE SCALE GENOMIC DNA]</scope>
    <source>
        <strain evidence="1 2">FDF-1</strain>
    </source>
</reference>
<proteinExistence type="predicted"/>
<dbReference type="AlphaFoldDB" id="A0A1L9C326"/>
<accession>A0A1L9C326</accession>
<dbReference type="EMBL" id="JWTK01000005">
    <property type="protein sequence ID" value="OJH48818.1"/>
    <property type="molecule type" value="Genomic_DNA"/>
</dbReference>
<organism evidence="1 2">
    <name type="scientific">Methanohalophilus portucalensis FDF-1</name>
    <dbReference type="NCBI Taxonomy" id="523843"/>
    <lineage>
        <taxon>Archaea</taxon>
        <taxon>Methanobacteriati</taxon>
        <taxon>Methanobacteriota</taxon>
        <taxon>Stenosarchaea group</taxon>
        <taxon>Methanomicrobia</taxon>
        <taxon>Methanosarcinales</taxon>
        <taxon>Methanosarcinaceae</taxon>
        <taxon>Methanohalophilus</taxon>
    </lineage>
</organism>
<evidence type="ECO:0000313" key="1">
    <source>
        <dbReference type="EMBL" id="OJH48818.1"/>
    </source>
</evidence>
<sequence>MRIQTKRFTRFNILLHRMQGALRKTIFFHSEQGISRTFWL</sequence>
<evidence type="ECO:0000313" key="2">
    <source>
        <dbReference type="Proteomes" id="UP000185713"/>
    </source>
</evidence>
<protein>
    <submittedName>
        <fullName evidence="1">Uncharacterized protein</fullName>
    </submittedName>
</protein>